<evidence type="ECO:0000313" key="4">
    <source>
        <dbReference type="Proteomes" id="UP000288805"/>
    </source>
</evidence>
<comment type="similarity">
    <text evidence="1">Belongs to the plant acyltransferase family.</text>
</comment>
<dbReference type="Pfam" id="PF02458">
    <property type="entry name" value="Transferase"/>
    <property type="match status" value="1"/>
</dbReference>
<reference evidence="3 4" key="1">
    <citation type="journal article" date="2018" name="PLoS Genet.">
        <title>Population sequencing reveals clonal diversity and ancestral inbreeding in the grapevine cultivar Chardonnay.</title>
        <authorList>
            <person name="Roach M.J."/>
            <person name="Johnson D.L."/>
            <person name="Bohlmann J."/>
            <person name="van Vuuren H.J."/>
            <person name="Jones S.J."/>
            <person name="Pretorius I.S."/>
            <person name="Schmidt S.A."/>
            <person name="Borneman A.R."/>
        </authorList>
    </citation>
    <scope>NUCLEOTIDE SEQUENCE [LARGE SCALE GENOMIC DNA]</scope>
    <source>
        <strain evidence="4">cv. Chardonnay</strain>
        <tissue evidence="3">Leaf</tissue>
    </source>
</reference>
<evidence type="ECO:0000256" key="1">
    <source>
        <dbReference type="ARBA" id="ARBA00009861"/>
    </source>
</evidence>
<name>A0A438IZE4_VITVI</name>
<comment type="caution">
    <text evidence="3">The sequence shown here is derived from an EMBL/GenBank/DDBJ whole genome shotgun (WGS) entry which is preliminary data.</text>
</comment>
<dbReference type="InterPro" id="IPR050898">
    <property type="entry name" value="Plant_acyltransferase"/>
</dbReference>
<dbReference type="AlphaFoldDB" id="A0A438IZE4"/>
<protein>
    <submittedName>
        <fullName evidence="3">Methanol O-anthraniloyltransferase</fullName>
    </submittedName>
</protein>
<dbReference type="Proteomes" id="UP000288805">
    <property type="component" value="Unassembled WGS sequence"/>
</dbReference>
<gene>
    <name evidence="3" type="primary">AMAT_7</name>
    <name evidence="3" type="ORF">CK203_025364</name>
</gene>
<organism evidence="3 4">
    <name type="scientific">Vitis vinifera</name>
    <name type="common">Grape</name>
    <dbReference type="NCBI Taxonomy" id="29760"/>
    <lineage>
        <taxon>Eukaryota</taxon>
        <taxon>Viridiplantae</taxon>
        <taxon>Streptophyta</taxon>
        <taxon>Embryophyta</taxon>
        <taxon>Tracheophyta</taxon>
        <taxon>Spermatophyta</taxon>
        <taxon>Magnoliopsida</taxon>
        <taxon>eudicotyledons</taxon>
        <taxon>Gunneridae</taxon>
        <taxon>Pentapetalae</taxon>
        <taxon>rosids</taxon>
        <taxon>Vitales</taxon>
        <taxon>Vitaceae</taxon>
        <taxon>Viteae</taxon>
        <taxon>Vitis</taxon>
    </lineage>
</organism>
<dbReference type="PANTHER" id="PTHR31147:SF66">
    <property type="entry name" value="OS05G0315700 PROTEIN"/>
    <property type="match status" value="1"/>
</dbReference>
<dbReference type="Gene3D" id="3.30.559.10">
    <property type="entry name" value="Chloramphenicol acetyltransferase-like domain"/>
    <property type="match status" value="1"/>
</dbReference>
<evidence type="ECO:0000313" key="3">
    <source>
        <dbReference type="EMBL" id="RVX02085.1"/>
    </source>
</evidence>
<dbReference type="GO" id="GO:0016740">
    <property type="term" value="F:transferase activity"/>
    <property type="evidence" value="ECO:0007669"/>
    <property type="project" value="UniProtKB-KW"/>
</dbReference>
<dbReference type="EMBL" id="QGNW01000072">
    <property type="protein sequence ID" value="RVX02085.1"/>
    <property type="molecule type" value="Genomic_DNA"/>
</dbReference>
<dbReference type="InterPro" id="IPR023213">
    <property type="entry name" value="CAT-like_dom_sf"/>
</dbReference>
<evidence type="ECO:0000256" key="2">
    <source>
        <dbReference type="ARBA" id="ARBA00022679"/>
    </source>
</evidence>
<dbReference type="PANTHER" id="PTHR31147">
    <property type="entry name" value="ACYL TRANSFERASE 4"/>
    <property type="match status" value="1"/>
</dbReference>
<keyword evidence="2 3" id="KW-0808">Transferase</keyword>
<sequence>MAMESPISFSVTRGEPRLVAPAKPTPRELKELSDIDDQEGLRFQVPIIFFYGNSSLMDGKDPAKVIREALAKALIYYYPFAGRLVEGSNRKLLVDCTGEGVLFVEADADTTLEYLGDAIQPPCPCFEELLYDVPGSGGILGCPLLLFQVRNLL</sequence>
<accession>A0A438IZE4</accession>
<proteinExistence type="inferred from homology"/>